<dbReference type="InterPro" id="IPR006527">
    <property type="entry name" value="F-box-assoc_dom_typ1"/>
</dbReference>
<comment type="caution">
    <text evidence="3">The sequence shown here is derived from an EMBL/GenBank/DDBJ whole genome shotgun (WGS) entry which is preliminary data.</text>
</comment>
<dbReference type="PANTHER" id="PTHR31672">
    <property type="entry name" value="BNACNNG10540D PROTEIN"/>
    <property type="match status" value="1"/>
</dbReference>
<gene>
    <name evidence="3" type="ORF">Slati_1260900</name>
</gene>
<dbReference type="InterPro" id="IPR011043">
    <property type="entry name" value="Gal_Oxase/kelch_b-propeller"/>
</dbReference>
<accession>A0AAW2XGB5</accession>
<dbReference type="InterPro" id="IPR001810">
    <property type="entry name" value="F-box_dom"/>
</dbReference>
<dbReference type="AlphaFoldDB" id="A0AAW2XGB5"/>
<name>A0AAW2XGB5_9LAMI</name>
<dbReference type="NCBIfam" id="TIGR01640">
    <property type="entry name" value="F_box_assoc_1"/>
    <property type="match status" value="1"/>
</dbReference>
<dbReference type="Pfam" id="PF07734">
    <property type="entry name" value="FBA_1"/>
    <property type="match status" value="1"/>
</dbReference>
<dbReference type="Pfam" id="PF00646">
    <property type="entry name" value="F-box"/>
    <property type="match status" value="1"/>
</dbReference>
<feature type="domain" description="F-box" evidence="1">
    <location>
        <begin position="24"/>
        <end position="58"/>
    </location>
</feature>
<reference evidence="3" key="1">
    <citation type="submission" date="2020-06" db="EMBL/GenBank/DDBJ databases">
        <authorList>
            <person name="Li T."/>
            <person name="Hu X."/>
            <person name="Zhang T."/>
            <person name="Song X."/>
            <person name="Zhang H."/>
            <person name="Dai N."/>
            <person name="Sheng W."/>
            <person name="Hou X."/>
            <person name="Wei L."/>
        </authorList>
    </citation>
    <scope>NUCLEOTIDE SEQUENCE</scope>
    <source>
        <strain evidence="3">KEN1</strain>
        <tissue evidence="3">Leaf</tissue>
    </source>
</reference>
<feature type="domain" description="F-box associated beta-propeller type 1" evidence="2">
    <location>
        <begin position="106"/>
        <end position="235"/>
    </location>
</feature>
<organism evidence="3">
    <name type="scientific">Sesamum latifolium</name>
    <dbReference type="NCBI Taxonomy" id="2727402"/>
    <lineage>
        <taxon>Eukaryota</taxon>
        <taxon>Viridiplantae</taxon>
        <taxon>Streptophyta</taxon>
        <taxon>Embryophyta</taxon>
        <taxon>Tracheophyta</taxon>
        <taxon>Spermatophyta</taxon>
        <taxon>Magnoliopsida</taxon>
        <taxon>eudicotyledons</taxon>
        <taxon>Gunneridae</taxon>
        <taxon>Pentapetalae</taxon>
        <taxon>asterids</taxon>
        <taxon>lamiids</taxon>
        <taxon>Lamiales</taxon>
        <taxon>Pedaliaceae</taxon>
        <taxon>Sesamum</taxon>
    </lineage>
</organism>
<dbReference type="SUPFAM" id="SSF50965">
    <property type="entry name" value="Galactose oxidase, central domain"/>
    <property type="match status" value="1"/>
</dbReference>
<dbReference type="EMBL" id="JACGWN010000004">
    <property type="protein sequence ID" value="KAL0452828.1"/>
    <property type="molecule type" value="Genomic_DNA"/>
</dbReference>
<dbReference type="SUPFAM" id="SSF81383">
    <property type="entry name" value="F-box domain"/>
    <property type="match status" value="1"/>
</dbReference>
<dbReference type="InterPro" id="IPR036047">
    <property type="entry name" value="F-box-like_dom_sf"/>
</dbReference>
<protein>
    <submittedName>
        <fullName evidence="3">F-box protein</fullName>
    </submittedName>
</protein>
<dbReference type="InterPro" id="IPR050796">
    <property type="entry name" value="SCF_F-box_component"/>
</dbReference>
<evidence type="ECO:0000259" key="2">
    <source>
        <dbReference type="Pfam" id="PF07734"/>
    </source>
</evidence>
<proteinExistence type="predicted"/>
<sequence>MDGEITSTTTSTSTSAAEAVAYNDDVLMEILLLLPAKCLVRFKAVSKHWHSLISTSSFSHLHTLRHCKLQPSFLLRAAPSLFFYFNPTIKKFLQFYLYFDHPKILQSCHGLLLLECGSSLSVNRDYYVYNPTTGESRKLLLEKKSLLGLQLAFDPPKSPHYKVICASNTSYSIHFCEIQVYDSRTHTWKRLEGGFTSSGFRKFDQGVYWNNGIYWIASGDQILRFDTEECIFESSPATMITSRGGRSLNMVNLMESGGRMYCALHEDTMSSLWLVYEVTDNGNNWCLKYSVNFDLVTASFGERACGKSSVMGMITGGREEELSLVFHIPGKILACRFYDGSIEELLDLRVLKFYREGQLQFGYHDAYQFIESLAPV</sequence>
<dbReference type="Gene3D" id="1.20.1280.50">
    <property type="match status" value="1"/>
</dbReference>
<dbReference type="CDD" id="cd22157">
    <property type="entry name" value="F-box_AtFBW1-like"/>
    <property type="match status" value="1"/>
</dbReference>
<dbReference type="InterPro" id="IPR017451">
    <property type="entry name" value="F-box-assoc_interact_dom"/>
</dbReference>
<evidence type="ECO:0000313" key="3">
    <source>
        <dbReference type="EMBL" id="KAL0452828.1"/>
    </source>
</evidence>
<reference evidence="3" key="2">
    <citation type="journal article" date="2024" name="Plant">
        <title>Genomic evolution and insights into agronomic trait innovations of Sesamum species.</title>
        <authorList>
            <person name="Miao H."/>
            <person name="Wang L."/>
            <person name="Qu L."/>
            <person name="Liu H."/>
            <person name="Sun Y."/>
            <person name="Le M."/>
            <person name="Wang Q."/>
            <person name="Wei S."/>
            <person name="Zheng Y."/>
            <person name="Lin W."/>
            <person name="Duan Y."/>
            <person name="Cao H."/>
            <person name="Xiong S."/>
            <person name="Wang X."/>
            <person name="Wei L."/>
            <person name="Li C."/>
            <person name="Ma Q."/>
            <person name="Ju M."/>
            <person name="Zhao R."/>
            <person name="Li G."/>
            <person name="Mu C."/>
            <person name="Tian Q."/>
            <person name="Mei H."/>
            <person name="Zhang T."/>
            <person name="Gao T."/>
            <person name="Zhang H."/>
        </authorList>
    </citation>
    <scope>NUCLEOTIDE SEQUENCE</scope>
    <source>
        <strain evidence="3">KEN1</strain>
    </source>
</reference>
<evidence type="ECO:0000259" key="1">
    <source>
        <dbReference type="Pfam" id="PF00646"/>
    </source>
</evidence>
<dbReference type="PANTHER" id="PTHR31672:SF13">
    <property type="entry name" value="F-BOX PROTEIN CPR30-LIKE"/>
    <property type="match status" value="1"/>
</dbReference>